<evidence type="ECO:0000256" key="1">
    <source>
        <dbReference type="SAM" id="MobiDB-lite"/>
    </source>
</evidence>
<feature type="region of interest" description="Disordered" evidence="1">
    <location>
        <begin position="76"/>
        <end position="96"/>
    </location>
</feature>
<dbReference type="AlphaFoldDB" id="A0A813G163"/>
<feature type="domain" description="Endonuclease/exonuclease/phosphatase" evidence="3">
    <location>
        <begin position="237"/>
        <end position="492"/>
    </location>
</feature>
<dbReference type="InterPro" id="IPR005135">
    <property type="entry name" value="Endo/exonuclease/phosphatase"/>
</dbReference>
<evidence type="ECO:0000313" key="4">
    <source>
        <dbReference type="EMBL" id="CAE8620177.1"/>
    </source>
</evidence>
<dbReference type="Pfam" id="PF03372">
    <property type="entry name" value="Exo_endo_phos"/>
    <property type="match status" value="1"/>
</dbReference>
<feature type="compositionally biased region" description="Polar residues" evidence="1">
    <location>
        <begin position="19"/>
        <end position="32"/>
    </location>
</feature>
<feature type="region of interest" description="Disordered" evidence="1">
    <location>
        <begin position="19"/>
        <end position="61"/>
    </location>
</feature>
<dbReference type="GO" id="GO:0003824">
    <property type="term" value="F:catalytic activity"/>
    <property type="evidence" value="ECO:0007669"/>
    <property type="project" value="InterPro"/>
</dbReference>
<dbReference type="SUPFAM" id="SSF56219">
    <property type="entry name" value="DNase I-like"/>
    <property type="match status" value="1"/>
</dbReference>
<dbReference type="OrthoDB" id="408424at2759"/>
<dbReference type="EMBL" id="CAJNNV010027373">
    <property type="protein sequence ID" value="CAE8620177.1"/>
    <property type="molecule type" value="Genomic_DNA"/>
</dbReference>
<proteinExistence type="predicted"/>
<gene>
    <name evidence="4" type="ORF">PGLA1383_LOCUS37741</name>
</gene>
<dbReference type="Gene3D" id="3.60.10.10">
    <property type="entry name" value="Endonuclease/exonuclease/phosphatase"/>
    <property type="match status" value="1"/>
</dbReference>
<protein>
    <recommendedName>
        <fullName evidence="3">Endonuclease/exonuclease/phosphatase domain-containing protein</fullName>
    </recommendedName>
</protein>
<reference evidence="4" key="1">
    <citation type="submission" date="2021-02" db="EMBL/GenBank/DDBJ databases">
        <authorList>
            <person name="Dougan E. K."/>
            <person name="Rhodes N."/>
            <person name="Thang M."/>
            <person name="Chan C."/>
        </authorList>
    </citation>
    <scope>NUCLEOTIDE SEQUENCE</scope>
</reference>
<keyword evidence="5" id="KW-1185">Reference proteome</keyword>
<organism evidence="4 5">
    <name type="scientific">Polarella glacialis</name>
    <name type="common">Dinoflagellate</name>
    <dbReference type="NCBI Taxonomy" id="89957"/>
    <lineage>
        <taxon>Eukaryota</taxon>
        <taxon>Sar</taxon>
        <taxon>Alveolata</taxon>
        <taxon>Dinophyceae</taxon>
        <taxon>Suessiales</taxon>
        <taxon>Suessiaceae</taxon>
        <taxon>Polarella</taxon>
    </lineage>
</organism>
<comment type="caution">
    <text evidence="4">The sequence shown here is derived from an EMBL/GenBank/DDBJ whole genome shotgun (WGS) entry which is preliminary data.</text>
</comment>
<feature type="chain" id="PRO_5032300731" description="Endonuclease/exonuclease/phosphatase domain-containing protein" evidence="2">
    <location>
        <begin position="20"/>
        <end position="509"/>
    </location>
</feature>
<dbReference type="Proteomes" id="UP000654075">
    <property type="component" value="Unassembled WGS sequence"/>
</dbReference>
<sequence length="509" mass="55566">MSFAVLLAWVLLWSPGGQQVRGQATTTSTQQRVVGADARKSSTRGPVDSGLEPLQEPPEETGFFGLRGSSVRRTSESRLKDSWLPPPPLMPSTTTTPAPCRTVLAGEACYEAVTWAMAIGISTNPQWYPGLSTSSSFDDFQNALYGSKANNGVCSTTACEPCHTAVTGEACYADIQWALTTGMSTHPERYPGLSASNSTEEVQDFFYQSLLYSNCPLPCEGELSKAPPPAADFSRFLTWNLYVFTLAGRVVPVADEILRMNPEIGTFPEMWREKFAILDRLNEVSGPIWAFADGGPTERYNDADILYRSDLWEHIESDVVPYSADRALNWAVLRRRADNFTLLAAGTHPLCCQGDLVILKAMEFVLQTLGAVQRRHRYPIVLMGDLNTGYFEASQQLLRTGHADGFGRTWNSPLTFVDAWAELHPGNPNPSTINDEPVRIDYVYLQALHNDPALSTSAPGGGDNSDALLPWGETSLGLVASQIWPRTAGSDHRAVSADVVLTGLVGQNP</sequence>
<name>A0A813G163_POLGL</name>
<evidence type="ECO:0000259" key="3">
    <source>
        <dbReference type="Pfam" id="PF03372"/>
    </source>
</evidence>
<evidence type="ECO:0000313" key="5">
    <source>
        <dbReference type="Proteomes" id="UP000654075"/>
    </source>
</evidence>
<dbReference type="InterPro" id="IPR036691">
    <property type="entry name" value="Endo/exonu/phosph_ase_sf"/>
</dbReference>
<evidence type="ECO:0000256" key="2">
    <source>
        <dbReference type="SAM" id="SignalP"/>
    </source>
</evidence>
<keyword evidence="2" id="KW-0732">Signal</keyword>
<feature type="signal peptide" evidence="2">
    <location>
        <begin position="1"/>
        <end position="19"/>
    </location>
</feature>
<accession>A0A813G163</accession>